<reference evidence="1" key="2">
    <citation type="submission" date="2015-06" db="UniProtKB">
        <authorList>
            <consortium name="EnsemblProtists"/>
        </authorList>
    </citation>
    <scope>IDENTIFICATION</scope>
    <source>
        <strain evidence="1">Emoy2</strain>
    </source>
</reference>
<keyword evidence="2" id="KW-1185">Reference proteome</keyword>
<dbReference type="AlphaFoldDB" id="M4BGN9"/>
<evidence type="ECO:0000313" key="1">
    <source>
        <dbReference type="EnsemblProtists" id="HpaP805564"/>
    </source>
</evidence>
<sequence length="270" mass="30626">MAHQSVINGSRRLSTSSIITDKTWDCISHIQGISLYGGSCRVTPLQKQYEKRGWQKGVDISFGRKGVNITFDEGCEFKEKGCDNINSLNILIIGRWWLVNGRHATDGLHWLLETELTQLDAGSDGERLSWGRISGDTEWSFTHTLATTDTSLRAAAHQLPFQVWKYDYGLSESQVWMPYHITTKQLNVYHAGCPTDNSCVHYRRVTGYPETSIHVFWECPKARACKGKFLGHWTGTLATPRIFSRCVGNCVNSQAPEIPALQWSRLLERF</sequence>
<protein>
    <recommendedName>
        <fullName evidence="3">RxLR effector candidate protein</fullName>
    </recommendedName>
</protein>
<proteinExistence type="predicted"/>
<organism evidence="1 2">
    <name type="scientific">Hyaloperonospora arabidopsidis (strain Emoy2)</name>
    <name type="common">Downy mildew agent</name>
    <name type="synonym">Peronospora arabidopsidis</name>
    <dbReference type="NCBI Taxonomy" id="559515"/>
    <lineage>
        <taxon>Eukaryota</taxon>
        <taxon>Sar</taxon>
        <taxon>Stramenopiles</taxon>
        <taxon>Oomycota</taxon>
        <taxon>Peronosporomycetes</taxon>
        <taxon>Peronosporales</taxon>
        <taxon>Peronosporaceae</taxon>
        <taxon>Hyaloperonospora</taxon>
    </lineage>
</organism>
<dbReference type="HOGENOM" id="CLU_1032269_0_0_1"/>
<dbReference type="InParanoid" id="M4BGN9"/>
<dbReference type="EnsemblProtists" id="HpaT805564">
    <property type="protein sequence ID" value="HpaP805564"/>
    <property type="gene ID" value="HpaG805564"/>
</dbReference>
<evidence type="ECO:0008006" key="3">
    <source>
        <dbReference type="Google" id="ProtNLM"/>
    </source>
</evidence>
<dbReference type="VEuPathDB" id="FungiDB:HpaG805564"/>
<reference evidence="2" key="1">
    <citation type="journal article" date="2010" name="Science">
        <title>Signatures of adaptation to obligate biotrophy in the Hyaloperonospora arabidopsidis genome.</title>
        <authorList>
            <person name="Baxter L."/>
            <person name="Tripathy S."/>
            <person name="Ishaque N."/>
            <person name="Boot N."/>
            <person name="Cabral A."/>
            <person name="Kemen E."/>
            <person name="Thines M."/>
            <person name="Ah-Fong A."/>
            <person name="Anderson R."/>
            <person name="Badejoko W."/>
            <person name="Bittner-Eddy P."/>
            <person name="Boore J.L."/>
            <person name="Chibucos M.C."/>
            <person name="Coates M."/>
            <person name="Dehal P."/>
            <person name="Delehaunty K."/>
            <person name="Dong S."/>
            <person name="Downton P."/>
            <person name="Dumas B."/>
            <person name="Fabro G."/>
            <person name="Fronick C."/>
            <person name="Fuerstenberg S.I."/>
            <person name="Fulton L."/>
            <person name="Gaulin E."/>
            <person name="Govers F."/>
            <person name="Hughes L."/>
            <person name="Humphray S."/>
            <person name="Jiang R.H."/>
            <person name="Judelson H."/>
            <person name="Kamoun S."/>
            <person name="Kyung K."/>
            <person name="Meijer H."/>
            <person name="Minx P."/>
            <person name="Morris P."/>
            <person name="Nelson J."/>
            <person name="Phuntumart V."/>
            <person name="Qutob D."/>
            <person name="Rehmany A."/>
            <person name="Rougon-Cardoso A."/>
            <person name="Ryden P."/>
            <person name="Torto-Alalibo T."/>
            <person name="Studholme D."/>
            <person name="Wang Y."/>
            <person name="Win J."/>
            <person name="Wood J."/>
            <person name="Clifton S.W."/>
            <person name="Rogers J."/>
            <person name="Van den Ackerveken G."/>
            <person name="Jones J.D."/>
            <person name="McDowell J.M."/>
            <person name="Beynon J."/>
            <person name="Tyler B.M."/>
        </authorList>
    </citation>
    <scope>NUCLEOTIDE SEQUENCE [LARGE SCALE GENOMIC DNA]</scope>
    <source>
        <strain evidence="2">Emoy2</strain>
    </source>
</reference>
<dbReference type="Proteomes" id="UP000011713">
    <property type="component" value="Unassembled WGS sequence"/>
</dbReference>
<accession>M4BGN9</accession>
<dbReference type="EMBL" id="JH598238">
    <property type="status" value="NOT_ANNOTATED_CDS"/>
    <property type="molecule type" value="Genomic_DNA"/>
</dbReference>
<evidence type="ECO:0000313" key="2">
    <source>
        <dbReference type="Proteomes" id="UP000011713"/>
    </source>
</evidence>
<dbReference type="STRING" id="559515.M4BGN9"/>
<name>M4BGN9_HYAAE</name>